<feature type="domain" description="DDE Tnp4" evidence="5">
    <location>
        <begin position="121"/>
        <end position="178"/>
    </location>
</feature>
<dbReference type="InterPro" id="IPR024752">
    <property type="entry name" value="Myb/SANT-like_dom"/>
</dbReference>
<keyword evidence="8" id="KW-1185">Reference proteome</keyword>
<dbReference type="EMBL" id="JACBKZ010000004">
    <property type="protein sequence ID" value="KAF5952622.1"/>
    <property type="molecule type" value="Genomic_DNA"/>
</dbReference>
<dbReference type="PANTHER" id="PTHR46250:SF15">
    <property type="entry name" value="OS01G0523800 PROTEIN"/>
    <property type="match status" value="1"/>
</dbReference>
<evidence type="ECO:0000259" key="4">
    <source>
        <dbReference type="Pfam" id="PF12776"/>
    </source>
</evidence>
<name>A0A7J7HI81_CAMSI</name>
<evidence type="ECO:0000256" key="2">
    <source>
        <dbReference type="ARBA" id="ARBA00022723"/>
    </source>
</evidence>
<evidence type="ECO:0000256" key="3">
    <source>
        <dbReference type="SAM" id="MobiDB-lite"/>
    </source>
</evidence>
<dbReference type="GO" id="GO:0046872">
    <property type="term" value="F:metal ion binding"/>
    <property type="evidence" value="ECO:0007669"/>
    <property type="project" value="UniProtKB-KW"/>
</dbReference>
<dbReference type="Pfam" id="PF12776">
    <property type="entry name" value="Myb_DNA-bind_3"/>
    <property type="match status" value="1"/>
</dbReference>
<dbReference type="Pfam" id="PF26138">
    <property type="entry name" value="DUF8040"/>
    <property type="match status" value="1"/>
</dbReference>
<evidence type="ECO:0000259" key="5">
    <source>
        <dbReference type="Pfam" id="PF13359"/>
    </source>
</evidence>
<reference evidence="7 8" key="2">
    <citation type="submission" date="2020-07" db="EMBL/GenBank/DDBJ databases">
        <title>Genome assembly of wild tea tree DASZ reveals pedigree and selection history of tea varieties.</title>
        <authorList>
            <person name="Zhang W."/>
        </authorList>
    </citation>
    <scope>NUCLEOTIDE SEQUENCE [LARGE SCALE GENOMIC DNA]</scope>
    <source>
        <strain evidence="8">cv. G240</strain>
        <tissue evidence="7">Leaf</tissue>
    </source>
</reference>
<evidence type="ECO:0008006" key="9">
    <source>
        <dbReference type="Google" id="ProtNLM"/>
    </source>
</evidence>
<dbReference type="InterPro" id="IPR058353">
    <property type="entry name" value="DUF8040"/>
</dbReference>
<feature type="region of interest" description="Disordered" evidence="3">
    <location>
        <begin position="389"/>
        <end position="409"/>
    </location>
</feature>
<dbReference type="Proteomes" id="UP000593564">
    <property type="component" value="Unassembled WGS sequence"/>
</dbReference>
<feature type="domain" description="DUF8040" evidence="6">
    <location>
        <begin position="38"/>
        <end position="95"/>
    </location>
</feature>
<evidence type="ECO:0000313" key="7">
    <source>
        <dbReference type="EMBL" id="KAF5952622.1"/>
    </source>
</evidence>
<dbReference type="AlphaFoldDB" id="A0A7J7HI81"/>
<protein>
    <recommendedName>
        <fullName evidence="9">Myb/SANT-like domain-containing protein</fullName>
    </recommendedName>
</protein>
<proteinExistence type="predicted"/>
<comment type="cofactor">
    <cofactor evidence="1">
        <name>a divalent metal cation</name>
        <dbReference type="ChEBI" id="CHEBI:60240"/>
    </cofactor>
</comment>
<evidence type="ECO:0000256" key="1">
    <source>
        <dbReference type="ARBA" id="ARBA00001968"/>
    </source>
</evidence>
<comment type="caution">
    <text evidence="7">The sequence shown here is derived from an EMBL/GenBank/DDBJ whole genome shotgun (WGS) entry which is preliminary data.</text>
</comment>
<gene>
    <name evidence="7" type="ORF">HYC85_010566</name>
</gene>
<organism evidence="7 8">
    <name type="scientific">Camellia sinensis</name>
    <name type="common">Tea plant</name>
    <name type="synonym">Thea sinensis</name>
    <dbReference type="NCBI Taxonomy" id="4442"/>
    <lineage>
        <taxon>Eukaryota</taxon>
        <taxon>Viridiplantae</taxon>
        <taxon>Streptophyta</taxon>
        <taxon>Embryophyta</taxon>
        <taxon>Tracheophyta</taxon>
        <taxon>Spermatophyta</taxon>
        <taxon>Magnoliopsida</taxon>
        <taxon>eudicotyledons</taxon>
        <taxon>Gunneridae</taxon>
        <taxon>Pentapetalae</taxon>
        <taxon>asterids</taxon>
        <taxon>Ericales</taxon>
        <taxon>Theaceae</taxon>
        <taxon>Camellia</taxon>
    </lineage>
</organism>
<dbReference type="Pfam" id="PF13359">
    <property type="entry name" value="DDE_Tnp_4"/>
    <property type="match status" value="1"/>
</dbReference>
<sequence length="503" mass="56444">MASNKGFDTRRDLIEAYVALQHIVSSMNYTCGVYLVILHAALERTKGVSDSKHVVLEEKVAMFLSVLGHHHKNRTVKFNFMRSGETAVLQLQGVLLKTPEPIIAGCTDDRWRWFQNCLGALDGTYVRVLPPAIDKPRYRSRKGEIATNVLGVCSQDMQFIYVLPGWEGSASDSRVLRDAISRPNGLRVPTGMDDSTATSSCGRKGKGKTTSSSSRGRRVWTPKECDVLIRAMRDLFSEKWKADNGQFRAGLYSELEKLIILAFPGTDLRASPHIESKIKFWKRQYNLITDMLRLSGFGWDDTNKMILVDSEQVWQNYVKKEPDAKGMRNVPFPYYEDWLILFGKDRATGALAESPADMVAALEKEDQTTDECYTPMMDLSGVNNMNCSLSANGTPTNQSTSATTSKKRARESESIAKGLAEMATQFGSFFEKTNTTMAEIAHRIGYAHDISEARKLVNGELSKLPLNSNDRLRAATLIVKDAERVDLFFSLPEEEKMEWVCLL</sequence>
<accession>A0A7J7HI81</accession>
<dbReference type="InterPro" id="IPR027806">
    <property type="entry name" value="HARBI1_dom"/>
</dbReference>
<feature type="compositionally biased region" description="Low complexity" evidence="3">
    <location>
        <begin position="198"/>
        <end position="214"/>
    </location>
</feature>
<keyword evidence="2" id="KW-0479">Metal-binding</keyword>
<feature type="domain" description="Myb/SANT-like" evidence="4">
    <location>
        <begin position="220"/>
        <end position="317"/>
    </location>
</feature>
<evidence type="ECO:0000313" key="8">
    <source>
        <dbReference type="Proteomes" id="UP000593564"/>
    </source>
</evidence>
<reference evidence="8" key="1">
    <citation type="journal article" date="2020" name="Nat. Commun.">
        <title>Genome assembly of wild tea tree DASZ reveals pedigree and selection history of tea varieties.</title>
        <authorList>
            <person name="Zhang W."/>
            <person name="Zhang Y."/>
            <person name="Qiu H."/>
            <person name="Guo Y."/>
            <person name="Wan H."/>
            <person name="Zhang X."/>
            <person name="Scossa F."/>
            <person name="Alseekh S."/>
            <person name="Zhang Q."/>
            <person name="Wang P."/>
            <person name="Xu L."/>
            <person name="Schmidt M.H."/>
            <person name="Jia X."/>
            <person name="Li D."/>
            <person name="Zhu A."/>
            <person name="Guo F."/>
            <person name="Chen W."/>
            <person name="Ni D."/>
            <person name="Usadel B."/>
            <person name="Fernie A.R."/>
            <person name="Wen W."/>
        </authorList>
    </citation>
    <scope>NUCLEOTIDE SEQUENCE [LARGE SCALE GENOMIC DNA]</scope>
    <source>
        <strain evidence="8">cv. G240</strain>
    </source>
</reference>
<evidence type="ECO:0000259" key="6">
    <source>
        <dbReference type="Pfam" id="PF26138"/>
    </source>
</evidence>
<feature type="compositionally biased region" description="Polar residues" evidence="3">
    <location>
        <begin position="389"/>
        <end position="404"/>
    </location>
</feature>
<dbReference type="PANTHER" id="PTHR46250">
    <property type="entry name" value="MYB/SANT-LIKE DNA-BINDING DOMAIN PROTEIN-RELATED"/>
    <property type="match status" value="1"/>
</dbReference>
<feature type="region of interest" description="Disordered" evidence="3">
    <location>
        <begin position="183"/>
        <end position="217"/>
    </location>
</feature>